<evidence type="ECO:0000256" key="6">
    <source>
        <dbReference type="ARBA" id="ARBA00012483"/>
    </source>
</evidence>
<evidence type="ECO:0000256" key="8">
    <source>
        <dbReference type="ARBA" id="ARBA00022679"/>
    </source>
</evidence>
<dbReference type="PROSITE" id="PS51698">
    <property type="entry name" value="U_BOX"/>
    <property type="match status" value="1"/>
</dbReference>
<keyword evidence="12" id="KW-1185">Reference proteome</keyword>
<keyword evidence="9" id="KW-0833">Ubl conjugation pathway</keyword>
<dbReference type="InterPro" id="IPR013083">
    <property type="entry name" value="Znf_RING/FYVE/PHD"/>
</dbReference>
<dbReference type="Pfam" id="PF04564">
    <property type="entry name" value="U-box"/>
    <property type="match status" value="1"/>
</dbReference>
<dbReference type="InterPro" id="IPR036465">
    <property type="entry name" value="vWFA_dom_sf"/>
</dbReference>
<protein>
    <recommendedName>
        <fullName evidence="6">RING-type E3 ubiquitin transferase</fullName>
        <ecNumber evidence="6">2.3.2.27</ecNumber>
    </recommendedName>
</protein>
<dbReference type="SUPFAM" id="SSF57850">
    <property type="entry name" value="RING/U-box"/>
    <property type="match status" value="1"/>
</dbReference>
<accession>A0A914E6S3</accession>
<dbReference type="GO" id="GO:0034450">
    <property type="term" value="F:ubiquitin-ubiquitin ligase activity"/>
    <property type="evidence" value="ECO:0007669"/>
    <property type="project" value="InterPro"/>
</dbReference>
<evidence type="ECO:0000256" key="4">
    <source>
        <dbReference type="ARBA" id="ARBA00004906"/>
    </source>
</evidence>
<comment type="catalytic activity">
    <reaction evidence="1">
        <text>S-ubiquitinyl-[E2 ubiquitin-conjugating enzyme]-L-cysteine + [acceptor protein]-L-lysine = [E2 ubiquitin-conjugating enzyme]-L-cysteine + N(6)-ubiquitinyl-[acceptor protein]-L-lysine.</text>
        <dbReference type="EC" id="2.3.2.27"/>
    </reaction>
</comment>
<dbReference type="Pfam" id="PF10408">
    <property type="entry name" value="Ufd2P_core"/>
    <property type="match status" value="1"/>
</dbReference>
<dbReference type="InterPro" id="IPR003613">
    <property type="entry name" value="Ubox_domain"/>
</dbReference>
<dbReference type="WBParaSite" id="ACRNAN_scaffold572.g21692.t1">
    <property type="protein sequence ID" value="ACRNAN_scaffold572.g21692.t1"/>
    <property type="gene ID" value="ACRNAN_scaffold572.g21692"/>
</dbReference>
<keyword evidence="7" id="KW-0963">Cytoplasm</keyword>
<dbReference type="FunFam" id="3.30.40.10:FF:000055">
    <property type="entry name" value="Ubiquitin conjugation factor e4 a"/>
    <property type="match status" value="1"/>
</dbReference>
<evidence type="ECO:0000259" key="11">
    <source>
        <dbReference type="PROSITE" id="PS51698"/>
    </source>
</evidence>
<evidence type="ECO:0000313" key="13">
    <source>
        <dbReference type="WBParaSite" id="ACRNAN_scaffold572.g21692.t1"/>
    </source>
</evidence>
<proteinExistence type="inferred from homology"/>
<evidence type="ECO:0000256" key="5">
    <source>
        <dbReference type="ARBA" id="ARBA00007434"/>
    </source>
</evidence>
<comment type="pathway">
    <text evidence="4">Protein modification; protein ubiquitination.</text>
</comment>
<dbReference type="InterPro" id="IPR045132">
    <property type="entry name" value="UBE4"/>
</dbReference>
<dbReference type="PANTHER" id="PTHR13931">
    <property type="entry name" value="UBIQUITINATION FACTOR E4"/>
    <property type="match status" value="1"/>
</dbReference>
<feature type="domain" description="U-box" evidence="11">
    <location>
        <begin position="1218"/>
        <end position="1291"/>
    </location>
</feature>
<comment type="subcellular location">
    <subcellularLocation>
        <location evidence="3">Cytoplasm</location>
    </subcellularLocation>
    <subcellularLocation>
        <location evidence="2">Nucleus</location>
    </subcellularLocation>
</comment>
<dbReference type="Gene3D" id="3.30.40.10">
    <property type="entry name" value="Zinc/RING finger domain, C3HC4 (zinc finger)"/>
    <property type="match status" value="1"/>
</dbReference>
<evidence type="ECO:0000256" key="2">
    <source>
        <dbReference type="ARBA" id="ARBA00004123"/>
    </source>
</evidence>
<dbReference type="GO" id="GO:0000151">
    <property type="term" value="C:ubiquitin ligase complex"/>
    <property type="evidence" value="ECO:0007669"/>
    <property type="project" value="InterPro"/>
</dbReference>
<dbReference type="SMART" id="SM00504">
    <property type="entry name" value="Ubox"/>
    <property type="match status" value="1"/>
</dbReference>
<evidence type="ECO:0000256" key="10">
    <source>
        <dbReference type="ARBA" id="ARBA00023242"/>
    </source>
</evidence>
<dbReference type="GO" id="GO:0006511">
    <property type="term" value="P:ubiquitin-dependent protein catabolic process"/>
    <property type="evidence" value="ECO:0007669"/>
    <property type="project" value="InterPro"/>
</dbReference>
<dbReference type="InterPro" id="IPR019474">
    <property type="entry name" value="Ub_conjug_fac_E4_core"/>
</dbReference>
<dbReference type="Proteomes" id="UP000887540">
    <property type="component" value="Unplaced"/>
</dbReference>
<dbReference type="CDD" id="cd16658">
    <property type="entry name" value="RING-Ubox_UBE4B"/>
    <property type="match status" value="1"/>
</dbReference>
<sequence>MNYRLLNPFLKNSSCKEDVVRKLEGTIRSFHPYAEAFMNAKRQYERTKDDKASIDAALPFARNITAAGTDIIIVGINQQKQTYLSELTPNVYYVDFNGFNNGLTNFLFNNTCTFDLTTTAPPMTLATTANPVSDQIGTECSHDVPKLWLDIIVAIDHSVSIGSGTGLIAAQLFVVFNDMTIAQSGSPQFSRVALTYFDTMVTIVSNLTTYNSSNDLNADLVNMTGIKPGTVRDLNITKYGDFVHIWGQKGDNPYDLATSMKEQGWVIIGVDYNDVGDLAVEMLKNISSPGMFFKITDTSVPYQDEIVDAFTFANCICPSNTQQFRTVNSTSGYEHYYADCLLSTWPDLDGLLKEDILNDEEQRIPFFDDLILRILYRIKVNPNAMETNEHETIGKFFNYELLDDVINSKVDLIFNYFTKAIMHAYNLLEKHDDSISPILNDLKTRLQVYFVLFLRSACYYDVDPTHIPIIFARHLLLDYTLSWNNHRIIEDLIKTCINKDLMDEQALSEVFNPVLDIIRICVMNISLAQDDDRIMELPYNALIILLSFKIDNSMPIADLIVKRHDFCPNVNGRKISADSFLGPFFNLTVADCEGEEKRYFGGERYFDMDDLPPEENRNLRYKAYQDRMNNYRKQMFNIIRKLLSSQNAREPIVNYLATILQFNRKRTQIQADHSENATDGFMLNILSVILELAEPIRNEKLNQVDKYFVFHPKYRINVKDETRFKFNSEQLNEWVQTLDLSSEVKFLTECFYLAIHAQNLAMNSTIENFDRLKRHMQHIVTQSRNLEELLRLNPNGSRTGRYKAEQENLRVWKRKLTAAVMCIETVIYDEALLDRSLEFVNKQLLFLVNSINPNYFDDNLLPNEVPKLFGMYPEFFLESVLDFVLFLLKVQPKVFLRNPRDFPHYLLIFICSTHYFNNPFLASKIVEVLFTLCPQVNPSCAGYHDNFVTLPLARESLFPSLVKFYADVEQTGSHSEFYDKFTIRRQIQVIFHSLWSKPIYRSQMRELAIASPPPFIRFINMVINDSTFLLDESLSNLKKIHDLEKIISDEENFSKLSQEEQKSKKDALDEASRMVRSWLLLGSETLDLFYNLTLDAPQPFYQQVLGDRVASMLNFNIIQLTGPRSTELKIKDKQRFHWNPRKTLEQLVQIYKNLKSDEFAKNIAHDERSYTPEAFKPVIKKIKEVLPITQSETFENLMQDAEQKYKEKLRSEEDFGDDIPYEFLDTIMGDLMRDPVTLPSGHNMDRKHIQRHLLNDKTNPFNRMPLTEDELVPNTELKKQIDAWIKERRSMN</sequence>
<reference evidence="13" key="1">
    <citation type="submission" date="2022-11" db="UniProtKB">
        <authorList>
            <consortium name="WormBaseParasite"/>
        </authorList>
    </citation>
    <scope>IDENTIFICATION</scope>
</reference>
<keyword evidence="10" id="KW-0539">Nucleus</keyword>
<evidence type="ECO:0000256" key="9">
    <source>
        <dbReference type="ARBA" id="ARBA00022786"/>
    </source>
</evidence>
<evidence type="ECO:0000256" key="3">
    <source>
        <dbReference type="ARBA" id="ARBA00004496"/>
    </source>
</evidence>
<dbReference type="GO" id="GO:0005634">
    <property type="term" value="C:nucleus"/>
    <property type="evidence" value="ECO:0007669"/>
    <property type="project" value="UniProtKB-SubCell"/>
</dbReference>
<dbReference type="EC" id="2.3.2.27" evidence="6"/>
<organism evidence="12 13">
    <name type="scientific">Acrobeloides nanus</name>
    <dbReference type="NCBI Taxonomy" id="290746"/>
    <lineage>
        <taxon>Eukaryota</taxon>
        <taxon>Metazoa</taxon>
        <taxon>Ecdysozoa</taxon>
        <taxon>Nematoda</taxon>
        <taxon>Chromadorea</taxon>
        <taxon>Rhabditida</taxon>
        <taxon>Tylenchina</taxon>
        <taxon>Cephalobomorpha</taxon>
        <taxon>Cephaloboidea</taxon>
        <taxon>Cephalobidae</taxon>
        <taxon>Acrobeloides</taxon>
    </lineage>
</organism>
<evidence type="ECO:0000256" key="1">
    <source>
        <dbReference type="ARBA" id="ARBA00000900"/>
    </source>
</evidence>
<keyword evidence="8" id="KW-0808">Transferase</keyword>
<comment type="similarity">
    <text evidence="5">Belongs to the ubiquitin conjugation factor E4 family.</text>
</comment>
<name>A0A914E6S3_9BILA</name>
<dbReference type="PANTHER" id="PTHR13931:SF2">
    <property type="entry name" value="UBIQUITIN CONJUGATION FACTOR E4 B"/>
    <property type="match status" value="1"/>
</dbReference>
<dbReference type="GO" id="GO:0005737">
    <property type="term" value="C:cytoplasm"/>
    <property type="evidence" value="ECO:0007669"/>
    <property type="project" value="UniProtKB-SubCell"/>
</dbReference>
<evidence type="ECO:0000313" key="12">
    <source>
        <dbReference type="Proteomes" id="UP000887540"/>
    </source>
</evidence>
<dbReference type="GO" id="GO:0036503">
    <property type="term" value="P:ERAD pathway"/>
    <property type="evidence" value="ECO:0007669"/>
    <property type="project" value="InterPro"/>
</dbReference>
<dbReference type="GO" id="GO:0000209">
    <property type="term" value="P:protein polyubiquitination"/>
    <property type="evidence" value="ECO:0007669"/>
    <property type="project" value="TreeGrafter"/>
</dbReference>
<evidence type="ECO:0000256" key="7">
    <source>
        <dbReference type="ARBA" id="ARBA00022490"/>
    </source>
</evidence>
<dbReference type="SUPFAM" id="SSF53300">
    <property type="entry name" value="vWA-like"/>
    <property type="match status" value="1"/>
</dbReference>